<evidence type="ECO:0000313" key="1">
    <source>
        <dbReference type="EMBL" id="KPI87956.1"/>
    </source>
</evidence>
<evidence type="ECO:0000313" key="2">
    <source>
        <dbReference type="Proteomes" id="UP000038009"/>
    </source>
</evidence>
<dbReference type="AlphaFoldDB" id="A0A0N0P6R8"/>
<name>A0A0N0P6R8_LEPSE</name>
<protein>
    <submittedName>
        <fullName evidence="1">Uncharacterized protein</fullName>
    </submittedName>
</protein>
<dbReference type="EMBL" id="LJSK01000067">
    <property type="protein sequence ID" value="KPI87956.1"/>
    <property type="molecule type" value="Genomic_DNA"/>
</dbReference>
<organism evidence="1 2">
    <name type="scientific">Leptomonas seymouri</name>
    <dbReference type="NCBI Taxonomy" id="5684"/>
    <lineage>
        <taxon>Eukaryota</taxon>
        <taxon>Discoba</taxon>
        <taxon>Euglenozoa</taxon>
        <taxon>Kinetoplastea</taxon>
        <taxon>Metakinetoplastina</taxon>
        <taxon>Trypanosomatida</taxon>
        <taxon>Trypanosomatidae</taxon>
        <taxon>Leishmaniinae</taxon>
        <taxon>Leptomonas</taxon>
    </lineage>
</organism>
<reference evidence="1 2" key="1">
    <citation type="journal article" date="2015" name="PLoS Pathog.">
        <title>Leptomonas seymouri: Adaptations to the Dixenous Life Cycle Analyzed by Genome Sequencing, Transcriptome Profiling and Co-infection with Leishmania donovani.</title>
        <authorList>
            <person name="Kraeva N."/>
            <person name="Butenko A."/>
            <person name="Hlavacova J."/>
            <person name="Kostygov A."/>
            <person name="Myskova J."/>
            <person name="Grybchuk D."/>
            <person name="Lestinova T."/>
            <person name="Votypka J."/>
            <person name="Volf P."/>
            <person name="Opperdoes F."/>
            <person name="Flegontov P."/>
            <person name="Lukes J."/>
            <person name="Yurchenko V."/>
        </authorList>
    </citation>
    <scope>NUCLEOTIDE SEQUENCE [LARGE SCALE GENOMIC DNA]</scope>
    <source>
        <strain evidence="1 2">ATCC 30220</strain>
    </source>
</reference>
<comment type="caution">
    <text evidence="1">The sequence shown here is derived from an EMBL/GenBank/DDBJ whole genome shotgun (WGS) entry which is preliminary data.</text>
</comment>
<sequence>MGEIFKGIDASSVLLQSPIPADKLAAADILFGQLRGYNPEGLLCIAQYPFSEVATEGSHITIRKSACASRAVNLLCRYAVAATFHSDLL</sequence>
<dbReference type="VEuPathDB" id="TriTrypDB:Lsey_0067_0090"/>
<keyword evidence="2" id="KW-1185">Reference proteome</keyword>
<accession>A0A0N0P6R8</accession>
<gene>
    <name evidence="1" type="ORF">ABL78_2947</name>
</gene>
<dbReference type="Proteomes" id="UP000038009">
    <property type="component" value="Unassembled WGS sequence"/>
</dbReference>
<proteinExistence type="predicted"/>